<organism evidence="2 3">
    <name type="scientific">Streptomyces demainii</name>
    <dbReference type="NCBI Taxonomy" id="588122"/>
    <lineage>
        <taxon>Bacteria</taxon>
        <taxon>Bacillati</taxon>
        <taxon>Actinomycetota</taxon>
        <taxon>Actinomycetes</taxon>
        <taxon>Kitasatosporales</taxon>
        <taxon>Streptomycetaceae</taxon>
        <taxon>Streptomyces</taxon>
    </lineage>
</organism>
<dbReference type="Proteomes" id="UP001234880">
    <property type="component" value="Unassembled WGS sequence"/>
</dbReference>
<proteinExistence type="predicted"/>
<keyword evidence="3" id="KW-1185">Reference proteome</keyword>
<name>A0ABT9KW80_9ACTN</name>
<reference evidence="2 3" key="1">
    <citation type="submission" date="2023-07" db="EMBL/GenBank/DDBJ databases">
        <title>Sequencing the genomes of 1000 actinobacteria strains.</title>
        <authorList>
            <person name="Klenk H.-P."/>
        </authorList>
    </citation>
    <scope>NUCLEOTIDE SEQUENCE [LARGE SCALE GENOMIC DNA]</scope>
    <source>
        <strain evidence="2 3">DSM 41600</strain>
    </source>
</reference>
<gene>
    <name evidence="2" type="ORF">JOF35_004983</name>
</gene>
<feature type="region of interest" description="Disordered" evidence="1">
    <location>
        <begin position="84"/>
        <end position="116"/>
    </location>
</feature>
<accession>A0ABT9KW80</accession>
<evidence type="ECO:0000256" key="1">
    <source>
        <dbReference type="SAM" id="MobiDB-lite"/>
    </source>
</evidence>
<sequence>MEHGLGGRPRRRRFPLAAQPLGKSGGTQLHGGGGDGVGREVGSVAAGKNPKVPLGATATAGHDRERPVPLVAIVAGSFGVDDPAQRAVGPQGFARDRRPSDVMVGDVNAGASSGVRWPMASPVASALFRTEDGRVEGLRRRLGV</sequence>
<feature type="compositionally biased region" description="Gly residues" evidence="1">
    <location>
        <begin position="23"/>
        <end position="36"/>
    </location>
</feature>
<evidence type="ECO:0000313" key="2">
    <source>
        <dbReference type="EMBL" id="MDP9612706.1"/>
    </source>
</evidence>
<dbReference type="EMBL" id="JAURUE010000001">
    <property type="protein sequence ID" value="MDP9612706.1"/>
    <property type="molecule type" value="Genomic_DNA"/>
</dbReference>
<evidence type="ECO:0000313" key="3">
    <source>
        <dbReference type="Proteomes" id="UP001234880"/>
    </source>
</evidence>
<feature type="region of interest" description="Disordered" evidence="1">
    <location>
        <begin position="1"/>
        <end position="63"/>
    </location>
</feature>
<protein>
    <submittedName>
        <fullName evidence="2">Uncharacterized protein</fullName>
    </submittedName>
</protein>
<comment type="caution">
    <text evidence="2">The sequence shown here is derived from an EMBL/GenBank/DDBJ whole genome shotgun (WGS) entry which is preliminary data.</text>
</comment>